<evidence type="ECO:0000256" key="5">
    <source>
        <dbReference type="ARBA" id="ARBA00022643"/>
    </source>
</evidence>
<keyword evidence="9 15" id="KW-0418">Kinase</keyword>
<gene>
    <name evidence="17" type="ORF">DI487_05940</name>
</gene>
<dbReference type="InterPro" id="IPR014729">
    <property type="entry name" value="Rossmann-like_a/b/a_fold"/>
</dbReference>
<dbReference type="GO" id="GO:0009398">
    <property type="term" value="P:FMN biosynthetic process"/>
    <property type="evidence" value="ECO:0007669"/>
    <property type="project" value="UniProtKB-UniRule"/>
</dbReference>
<dbReference type="InterPro" id="IPR015865">
    <property type="entry name" value="Riboflavin_kinase_bac/euk"/>
</dbReference>
<dbReference type="SMART" id="SM00904">
    <property type="entry name" value="Flavokinase"/>
    <property type="match status" value="1"/>
</dbReference>
<evidence type="ECO:0000256" key="14">
    <source>
        <dbReference type="ARBA" id="ARBA00049494"/>
    </source>
</evidence>
<dbReference type="SUPFAM" id="SSF82114">
    <property type="entry name" value="Riboflavin kinase-like"/>
    <property type="match status" value="1"/>
</dbReference>
<evidence type="ECO:0000256" key="11">
    <source>
        <dbReference type="ARBA" id="ARBA00022840"/>
    </source>
</evidence>
<keyword evidence="18" id="KW-1185">Reference proteome</keyword>
<feature type="domain" description="Riboflavin kinase" evidence="16">
    <location>
        <begin position="199"/>
        <end position="325"/>
    </location>
</feature>
<dbReference type="NCBIfam" id="NF004160">
    <property type="entry name" value="PRK05627.1-3"/>
    <property type="match status" value="1"/>
</dbReference>
<evidence type="ECO:0000256" key="10">
    <source>
        <dbReference type="ARBA" id="ARBA00022827"/>
    </source>
</evidence>
<dbReference type="EC" id="2.7.1.26" evidence="15"/>
<dbReference type="GO" id="GO:0008531">
    <property type="term" value="F:riboflavin kinase activity"/>
    <property type="evidence" value="ECO:0007669"/>
    <property type="project" value="UniProtKB-UniRule"/>
</dbReference>
<keyword evidence="5 15" id="KW-0288">FMN</keyword>
<evidence type="ECO:0000256" key="4">
    <source>
        <dbReference type="ARBA" id="ARBA00022630"/>
    </source>
</evidence>
<evidence type="ECO:0000256" key="15">
    <source>
        <dbReference type="PIRNR" id="PIRNR004491"/>
    </source>
</evidence>
<dbReference type="EMBL" id="CP029463">
    <property type="protein sequence ID" value="AWM15282.1"/>
    <property type="molecule type" value="Genomic_DNA"/>
</dbReference>
<comment type="pathway">
    <text evidence="2 15">Cofactor biosynthesis; FAD biosynthesis; FAD from FMN: step 1/1.</text>
</comment>
<dbReference type="NCBIfam" id="TIGR00083">
    <property type="entry name" value="ribF"/>
    <property type="match status" value="1"/>
</dbReference>
<keyword evidence="4 15" id="KW-0285">Flavoprotein</keyword>
<keyword evidence="11 15" id="KW-0067">ATP-binding</keyword>
<evidence type="ECO:0000256" key="12">
    <source>
        <dbReference type="ARBA" id="ARBA00023268"/>
    </source>
</evidence>
<evidence type="ECO:0000256" key="13">
    <source>
        <dbReference type="ARBA" id="ARBA00047880"/>
    </source>
</evidence>
<dbReference type="PANTHER" id="PTHR22749">
    <property type="entry name" value="RIBOFLAVIN KINASE/FMN ADENYLYLTRANSFERASE"/>
    <property type="match status" value="1"/>
</dbReference>
<comment type="catalytic activity">
    <reaction evidence="14 15">
        <text>FMN + ATP + H(+) = FAD + diphosphate</text>
        <dbReference type="Rhea" id="RHEA:17237"/>
        <dbReference type="ChEBI" id="CHEBI:15378"/>
        <dbReference type="ChEBI" id="CHEBI:30616"/>
        <dbReference type="ChEBI" id="CHEBI:33019"/>
        <dbReference type="ChEBI" id="CHEBI:57692"/>
        <dbReference type="ChEBI" id="CHEBI:58210"/>
        <dbReference type="EC" id="2.7.7.2"/>
    </reaction>
</comment>
<dbReference type="FunFam" id="3.40.50.620:FF:000021">
    <property type="entry name" value="Riboflavin biosynthesis protein"/>
    <property type="match status" value="1"/>
</dbReference>
<keyword evidence="7 15" id="KW-0548">Nucleotidyltransferase</keyword>
<dbReference type="PANTHER" id="PTHR22749:SF6">
    <property type="entry name" value="RIBOFLAVIN KINASE"/>
    <property type="match status" value="1"/>
</dbReference>
<proteinExistence type="inferred from homology"/>
<evidence type="ECO:0000256" key="7">
    <source>
        <dbReference type="ARBA" id="ARBA00022695"/>
    </source>
</evidence>
<dbReference type="KEGG" id="fse:DI487_05940"/>
<sequence length="328" mass="37936">MNGIFSCIIFVRKFQDLKTIEGINHYKASEKKTILTLGTFDGVHIGHRSIIEKVVSEGQKKNLESIVLTFFPHPRMVLQQDDTLRLLNTIEEKGELLEKLGLDTLIVHPFSQEFSRLTAEEFVKNILVEKLNIAKIIIGYDHRFGRNRTATIDDLITFGKEYNFEVEQIPAEVIDNNSVSSTKIRKALENGEIELANSYLGYPYFINGTVIKGQQLGRKINFPTANIEIKEKYKLIPNLGVYVVQCSIEKETYNGMMSIGFNPTVNENKKLNLEVNLFDFNKDIYNKEIRVCFLKRIRDEEKFDSIELLQTQLEKDKIYSLNYFSKEE</sequence>
<comment type="function">
    <text evidence="1">Catalyzes the phosphorylation of riboflavin to FMN followed by the adenylation of FMN to FAD.</text>
</comment>
<dbReference type="PIRSF" id="PIRSF004491">
    <property type="entry name" value="FAD_Synth"/>
    <property type="match status" value="1"/>
</dbReference>
<name>A0A2U8QYQ0_9FLAO</name>
<evidence type="ECO:0000256" key="8">
    <source>
        <dbReference type="ARBA" id="ARBA00022741"/>
    </source>
</evidence>
<dbReference type="Pfam" id="PF01687">
    <property type="entry name" value="Flavokinase"/>
    <property type="match status" value="1"/>
</dbReference>
<keyword evidence="10 15" id="KW-0274">FAD</keyword>
<accession>A0A2U8QYQ0</accession>
<protein>
    <recommendedName>
        <fullName evidence="15">Riboflavin biosynthesis protein</fullName>
    </recommendedName>
    <domain>
        <recommendedName>
            <fullName evidence="15">Riboflavin kinase</fullName>
            <ecNumber evidence="15">2.7.1.26</ecNumber>
        </recommendedName>
        <alternativeName>
            <fullName evidence="15">Flavokinase</fullName>
        </alternativeName>
    </domain>
    <domain>
        <recommendedName>
            <fullName evidence="15">FMN adenylyltransferase</fullName>
            <ecNumber evidence="15">2.7.7.2</ecNumber>
        </recommendedName>
        <alternativeName>
            <fullName evidence="15">FAD pyrophosphorylase</fullName>
        </alternativeName>
        <alternativeName>
            <fullName evidence="15">FAD synthase</fullName>
        </alternativeName>
    </domain>
</protein>
<keyword evidence="12" id="KW-0511">Multifunctional enzyme</keyword>
<dbReference type="GO" id="GO:0006747">
    <property type="term" value="P:FAD biosynthetic process"/>
    <property type="evidence" value="ECO:0007669"/>
    <property type="project" value="UniProtKB-UniRule"/>
</dbReference>
<dbReference type="CDD" id="cd02064">
    <property type="entry name" value="FAD_synthetase_N"/>
    <property type="match status" value="1"/>
</dbReference>
<dbReference type="UniPathway" id="UPA00276">
    <property type="reaction ID" value="UER00406"/>
</dbReference>
<dbReference type="NCBIfam" id="NF004162">
    <property type="entry name" value="PRK05627.1-5"/>
    <property type="match status" value="1"/>
</dbReference>
<dbReference type="GO" id="GO:0009231">
    <property type="term" value="P:riboflavin biosynthetic process"/>
    <property type="evidence" value="ECO:0007669"/>
    <property type="project" value="InterPro"/>
</dbReference>
<organism evidence="17 18">
    <name type="scientific">Flavobacterium sediminis</name>
    <dbReference type="NCBI Taxonomy" id="2201181"/>
    <lineage>
        <taxon>Bacteria</taxon>
        <taxon>Pseudomonadati</taxon>
        <taxon>Bacteroidota</taxon>
        <taxon>Flavobacteriia</taxon>
        <taxon>Flavobacteriales</taxon>
        <taxon>Flavobacteriaceae</taxon>
        <taxon>Flavobacterium</taxon>
    </lineage>
</organism>
<evidence type="ECO:0000256" key="9">
    <source>
        <dbReference type="ARBA" id="ARBA00022777"/>
    </source>
</evidence>
<dbReference type="OrthoDB" id="9803667at2"/>
<dbReference type="InterPro" id="IPR015864">
    <property type="entry name" value="FAD_synthase"/>
</dbReference>
<dbReference type="GO" id="GO:0005524">
    <property type="term" value="F:ATP binding"/>
    <property type="evidence" value="ECO:0007669"/>
    <property type="project" value="UniProtKB-UniRule"/>
</dbReference>
<comment type="catalytic activity">
    <reaction evidence="13 15">
        <text>riboflavin + ATP = FMN + ADP + H(+)</text>
        <dbReference type="Rhea" id="RHEA:14357"/>
        <dbReference type="ChEBI" id="CHEBI:15378"/>
        <dbReference type="ChEBI" id="CHEBI:30616"/>
        <dbReference type="ChEBI" id="CHEBI:57986"/>
        <dbReference type="ChEBI" id="CHEBI:58210"/>
        <dbReference type="ChEBI" id="CHEBI:456216"/>
        <dbReference type="EC" id="2.7.1.26"/>
    </reaction>
</comment>
<keyword evidence="6 15" id="KW-0808">Transferase</keyword>
<dbReference type="Proteomes" id="UP000245429">
    <property type="component" value="Chromosome"/>
</dbReference>
<dbReference type="GO" id="GO:0003919">
    <property type="term" value="F:FMN adenylyltransferase activity"/>
    <property type="evidence" value="ECO:0007669"/>
    <property type="project" value="UniProtKB-UniRule"/>
</dbReference>
<dbReference type="Gene3D" id="2.40.30.30">
    <property type="entry name" value="Riboflavin kinase-like"/>
    <property type="match status" value="1"/>
</dbReference>
<comment type="similarity">
    <text evidence="15">Belongs to the ribF family.</text>
</comment>
<keyword evidence="8 15" id="KW-0547">Nucleotide-binding</keyword>
<comment type="pathway">
    <text evidence="3 15">Cofactor biosynthesis; FMN biosynthesis; FMN from riboflavin (ATP route): step 1/1.</text>
</comment>
<evidence type="ECO:0000256" key="6">
    <source>
        <dbReference type="ARBA" id="ARBA00022679"/>
    </source>
</evidence>
<dbReference type="AlphaFoldDB" id="A0A2U8QYQ0"/>
<dbReference type="EC" id="2.7.7.2" evidence="15"/>
<dbReference type="UniPathway" id="UPA00277">
    <property type="reaction ID" value="UER00407"/>
</dbReference>
<dbReference type="SUPFAM" id="SSF52374">
    <property type="entry name" value="Nucleotidylyl transferase"/>
    <property type="match status" value="1"/>
</dbReference>
<dbReference type="Pfam" id="PF06574">
    <property type="entry name" value="FAD_syn"/>
    <property type="match status" value="1"/>
</dbReference>
<evidence type="ECO:0000313" key="18">
    <source>
        <dbReference type="Proteomes" id="UP000245429"/>
    </source>
</evidence>
<dbReference type="InterPro" id="IPR002606">
    <property type="entry name" value="Riboflavin_kinase_bac"/>
</dbReference>
<evidence type="ECO:0000256" key="1">
    <source>
        <dbReference type="ARBA" id="ARBA00002121"/>
    </source>
</evidence>
<evidence type="ECO:0000256" key="3">
    <source>
        <dbReference type="ARBA" id="ARBA00005201"/>
    </source>
</evidence>
<dbReference type="Gene3D" id="3.40.50.620">
    <property type="entry name" value="HUPs"/>
    <property type="match status" value="1"/>
</dbReference>
<evidence type="ECO:0000256" key="2">
    <source>
        <dbReference type="ARBA" id="ARBA00004726"/>
    </source>
</evidence>
<evidence type="ECO:0000259" key="16">
    <source>
        <dbReference type="SMART" id="SM00904"/>
    </source>
</evidence>
<dbReference type="InterPro" id="IPR023465">
    <property type="entry name" value="Riboflavin_kinase_dom_sf"/>
</dbReference>
<evidence type="ECO:0000313" key="17">
    <source>
        <dbReference type="EMBL" id="AWM15282.1"/>
    </source>
</evidence>
<reference evidence="17 18" key="1">
    <citation type="submission" date="2018-05" db="EMBL/GenBank/DDBJ databases">
        <title>Flavobacterium sp. MEBiC07310.</title>
        <authorList>
            <person name="Baek K."/>
        </authorList>
    </citation>
    <scope>NUCLEOTIDE SEQUENCE [LARGE SCALE GENOMIC DNA]</scope>
    <source>
        <strain evidence="17 18">MEBiC07310</strain>
    </source>
</reference>
<dbReference type="InterPro" id="IPR023468">
    <property type="entry name" value="Riboflavin_kinase"/>
</dbReference>